<proteinExistence type="predicted"/>
<reference evidence="2" key="2">
    <citation type="submission" date="2025-09" db="UniProtKB">
        <authorList>
            <consortium name="Ensembl"/>
        </authorList>
    </citation>
    <scope>IDENTIFICATION</scope>
</reference>
<organism evidence="2 3">
    <name type="scientific">Naja naja</name>
    <name type="common">Indian cobra</name>
    <dbReference type="NCBI Taxonomy" id="35670"/>
    <lineage>
        <taxon>Eukaryota</taxon>
        <taxon>Metazoa</taxon>
        <taxon>Chordata</taxon>
        <taxon>Craniata</taxon>
        <taxon>Vertebrata</taxon>
        <taxon>Euteleostomi</taxon>
        <taxon>Lepidosauria</taxon>
        <taxon>Squamata</taxon>
        <taxon>Bifurcata</taxon>
        <taxon>Unidentata</taxon>
        <taxon>Episquamata</taxon>
        <taxon>Toxicofera</taxon>
        <taxon>Serpentes</taxon>
        <taxon>Colubroidea</taxon>
        <taxon>Elapidae</taxon>
        <taxon>Elapinae</taxon>
        <taxon>Naja</taxon>
    </lineage>
</organism>
<dbReference type="GeneTree" id="ENSGT01010000223685"/>
<dbReference type="AlphaFoldDB" id="A0A8C6XGC2"/>
<dbReference type="Pfam" id="PF03732">
    <property type="entry name" value="Retrotrans_gag"/>
    <property type="match status" value="1"/>
</dbReference>
<dbReference type="InterPro" id="IPR032567">
    <property type="entry name" value="RTL1-rel"/>
</dbReference>
<evidence type="ECO:0000259" key="1">
    <source>
        <dbReference type="Pfam" id="PF03732"/>
    </source>
</evidence>
<name>A0A8C6XGC2_NAJNA</name>
<dbReference type="PANTHER" id="PTHR15503:SF22">
    <property type="entry name" value="TRANSPOSON TY3-I GAG POLYPROTEIN"/>
    <property type="match status" value="1"/>
</dbReference>
<accession>A0A8C6XGC2</accession>
<evidence type="ECO:0000313" key="3">
    <source>
        <dbReference type="Proteomes" id="UP000694559"/>
    </source>
</evidence>
<feature type="domain" description="Retrotransposon gag" evidence="1">
    <location>
        <begin position="153"/>
        <end position="243"/>
    </location>
</feature>
<dbReference type="Proteomes" id="UP000694559">
    <property type="component" value="Unplaced"/>
</dbReference>
<dbReference type="InterPro" id="IPR005162">
    <property type="entry name" value="Retrotrans_gag_dom"/>
</dbReference>
<evidence type="ECO:0000313" key="2">
    <source>
        <dbReference type="Ensembl" id="ENSNNAP00000013801.1"/>
    </source>
</evidence>
<dbReference type="Ensembl" id="ENSNNAT00000014455.1">
    <property type="protein sequence ID" value="ENSNNAP00000013801.1"/>
    <property type="gene ID" value="ENSNNAG00000009300.1"/>
</dbReference>
<dbReference type="OrthoDB" id="9600801at2759"/>
<reference evidence="2" key="1">
    <citation type="submission" date="2025-08" db="UniProtKB">
        <authorList>
            <consortium name="Ensembl"/>
        </authorList>
    </citation>
    <scope>IDENTIFICATION</scope>
</reference>
<protein>
    <recommendedName>
        <fullName evidence="1">Retrotransposon gag domain-containing protein</fullName>
    </recommendedName>
</protein>
<sequence length="273" mass="31249">MGSELEVLLRSISVGGFLALISVLCYAQPQLFIKICQGQRTEASSPPGDAHMMLSTTFNWVACLNYCGWERYHHFVYVIFAQCNRQQPPGAPVGAIARRRRTPKVTPKVPLLEVKYGGDPKELGFFLAQVWNHMEEYGEDFSSEAAKVRCLTRALEGTAAKWMVTLHNDNDPLLMNYDLFTTALWARFEDPLAERKARIRMKTINQGRRSVAEYTQEFRELAYHIRGWSQGVLIEAYKDGLNEDMYQSCVARRDPNELQLWYVLAAEVEIDLT</sequence>
<dbReference type="PANTHER" id="PTHR15503">
    <property type="entry name" value="LDOC1 RELATED"/>
    <property type="match status" value="1"/>
</dbReference>
<keyword evidence="3" id="KW-1185">Reference proteome</keyword>